<evidence type="ECO:0000313" key="3">
    <source>
        <dbReference type="Proteomes" id="UP000247772"/>
    </source>
</evidence>
<proteinExistence type="predicted"/>
<dbReference type="EMBL" id="QJSQ01000033">
    <property type="protein sequence ID" value="PYE15611.1"/>
    <property type="molecule type" value="Genomic_DNA"/>
</dbReference>
<sequence>MKLHLLIDTCVWLDLAKDYRQLPLLDAVLAMKKAGELELVLPQIVVEEFNRNKERIISDSKRSLSSHFKLVREAMLKFSQEEGRDAALQKLNEVDHRIAIGGEAVNDATEIIEEIFASTDNIALTDAVKARAADRAIAKTAPFHRQRNGIDDAILIESYIDALAARSNTDDVYGFVTHNIHDFSDRGGDSRLPHPDLAAIFDNSNSRYATSLGPLLGEFAEDLLDEIKFEREFNQEPRKLSELLEAEHRLFKQVWYNRHWNLRTSIERGKHKLLSSEAWEKLPPEKRINTTVDTVWEGALAAAKRTEDELGPDGIGPWSDFEWGMINGKLSAIRWMLGDDWDMLDT</sequence>
<name>A0A2V4T0J1_9BURK</name>
<comment type="caution">
    <text evidence="2">The sequence shown here is derived from an EMBL/GenBank/DDBJ whole genome shotgun (WGS) entry which is preliminary data.</text>
</comment>
<organism evidence="2 3">
    <name type="scientific">Paraburkholderia silvatlantica</name>
    <dbReference type="NCBI Taxonomy" id="321895"/>
    <lineage>
        <taxon>Bacteria</taxon>
        <taxon>Pseudomonadati</taxon>
        <taxon>Pseudomonadota</taxon>
        <taxon>Betaproteobacteria</taxon>
        <taxon>Burkholderiales</taxon>
        <taxon>Burkholderiaceae</taxon>
        <taxon>Paraburkholderia</taxon>
    </lineage>
</organism>
<gene>
    <name evidence="2" type="ORF">C7410_1331</name>
</gene>
<feature type="domain" description="DUF4935" evidence="1">
    <location>
        <begin position="6"/>
        <end position="183"/>
    </location>
</feature>
<reference evidence="2 3" key="1">
    <citation type="submission" date="2018-06" db="EMBL/GenBank/DDBJ databases">
        <title>Genomic Encyclopedia of Type Strains, Phase IV (KMG-V): Genome sequencing to study the core and pangenomes of soil and plant-associated prokaryotes.</title>
        <authorList>
            <person name="Whitman W."/>
        </authorList>
    </citation>
    <scope>NUCLEOTIDE SEQUENCE [LARGE SCALE GENOMIC DNA]</scope>
    <source>
        <strain evidence="2 3">SRCL-318</strain>
    </source>
</reference>
<dbReference type="Pfam" id="PF16289">
    <property type="entry name" value="PIN_12"/>
    <property type="match status" value="1"/>
</dbReference>
<evidence type="ECO:0000313" key="2">
    <source>
        <dbReference type="EMBL" id="PYE15611.1"/>
    </source>
</evidence>
<protein>
    <recommendedName>
        <fullName evidence="1">DUF4935 domain-containing protein</fullName>
    </recommendedName>
</protein>
<dbReference type="RefSeq" id="WP_244923073.1">
    <property type="nucleotide sequence ID" value="NZ_QJSQ01000033.1"/>
</dbReference>
<dbReference type="AlphaFoldDB" id="A0A2V4T0J1"/>
<accession>A0A2V4T0J1</accession>
<dbReference type="Proteomes" id="UP000247772">
    <property type="component" value="Unassembled WGS sequence"/>
</dbReference>
<evidence type="ECO:0000259" key="1">
    <source>
        <dbReference type="Pfam" id="PF16289"/>
    </source>
</evidence>
<dbReference type="InterPro" id="IPR032557">
    <property type="entry name" value="DUF4935"/>
</dbReference>